<gene>
    <name evidence="1" type="ORF">QJS10_CPA03g00928</name>
</gene>
<comment type="caution">
    <text evidence="1">The sequence shown here is derived from an EMBL/GenBank/DDBJ whole genome shotgun (WGS) entry which is preliminary data.</text>
</comment>
<reference evidence="1" key="1">
    <citation type="journal article" date="2023" name="Nat. Commun.">
        <title>Diploid and tetraploid genomes of Acorus and the evolution of monocots.</title>
        <authorList>
            <person name="Ma L."/>
            <person name="Liu K.W."/>
            <person name="Li Z."/>
            <person name="Hsiao Y.Y."/>
            <person name="Qi Y."/>
            <person name="Fu T."/>
            <person name="Tang G.D."/>
            <person name="Zhang D."/>
            <person name="Sun W.H."/>
            <person name="Liu D.K."/>
            <person name="Li Y."/>
            <person name="Chen G.Z."/>
            <person name="Liu X.D."/>
            <person name="Liao X.Y."/>
            <person name="Jiang Y.T."/>
            <person name="Yu X."/>
            <person name="Hao Y."/>
            <person name="Huang J."/>
            <person name="Zhao X.W."/>
            <person name="Ke S."/>
            <person name="Chen Y.Y."/>
            <person name="Wu W.L."/>
            <person name="Hsu J.L."/>
            <person name="Lin Y.F."/>
            <person name="Huang M.D."/>
            <person name="Li C.Y."/>
            <person name="Huang L."/>
            <person name="Wang Z.W."/>
            <person name="Zhao X."/>
            <person name="Zhong W.Y."/>
            <person name="Peng D.H."/>
            <person name="Ahmad S."/>
            <person name="Lan S."/>
            <person name="Zhang J.S."/>
            <person name="Tsai W.C."/>
            <person name="Van de Peer Y."/>
            <person name="Liu Z.J."/>
        </authorList>
    </citation>
    <scope>NUCLEOTIDE SEQUENCE</scope>
    <source>
        <strain evidence="1">CP</strain>
    </source>
</reference>
<reference evidence="1" key="2">
    <citation type="submission" date="2023-06" db="EMBL/GenBank/DDBJ databases">
        <authorList>
            <person name="Ma L."/>
            <person name="Liu K.-W."/>
            <person name="Li Z."/>
            <person name="Hsiao Y.-Y."/>
            <person name="Qi Y."/>
            <person name="Fu T."/>
            <person name="Tang G."/>
            <person name="Zhang D."/>
            <person name="Sun W.-H."/>
            <person name="Liu D.-K."/>
            <person name="Li Y."/>
            <person name="Chen G.-Z."/>
            <person name="Liu X.-D."/>
            <person name="Liao X.-Y."/>
            <person name="Jiang Y.-T."/>
            <person name="Yu X."/>
            <person name="Hao Y."/>
            <person name="Huang J."/>
            <person name="Zhao X.-W."/>
            <person name="Ke S."/>
            <person name="Chen Y.-Y."/>
            <person name="Wu W.-L."/>
            <person name="Hsu J.-L."/>
            <person name="Lin Y.-F."/>
            <person name="Huang M.-D."/>
            <person name="Li C.-Y."/>
            <person name="Huang L."/>
            <person name="Wang Z.-W."/>
            <person name="Zhao X."/>
            <person name="Zhong W.-Y."/>
            <person name="Peng D.-H."/>
            <person name="Ahmad S."/>
            <person name="Lan S."/>
            <person name="Zhang J.-S."/>
            <person name="Tsai W.-C."/>
            <person name="Van De Peer Y."/>
            <person name="Liu Z.-J."/>
        </authorList>
    </citation>
    <scope>NUCLEOTIDE SEQUENCE</scope>
    <source>
        <strain evidence="1">CP</strain>
        <tissue evidence="1">Leaves</tissue>
    </source>
</reference>
<sequence length="65" mass="7214">MDGRRTPSSSKFTADRLITEVRVIFIALVNELKVDEIDIDKGPLCSIDWLKAGSITYSLIASMRG</sequence>
<dbReference type="AlphaFoldDB" id="A0AAV9F745"/>
<accession>A0AAV9F745</accession>
<dbReference type="EMBL" id="JAUJYO010000003">
    <property type="protein sequence ID" value="KAK1321685.1"/>
    <property type="molecule type" value="Genomic_DNA"/>
</dbReference>
<name>A0AAV9F745_ACOCL</name>
<keyword evidence="2" id="KW-1185">Reference proteome</keyword>
<proteinExistence type="predicted"/>
<organism evidence="1 2">
    <name type="scientific">Acorus calamus</name>
    <name type="common">Sweet flag</name>
    <dbReference type="NCBI Taxonomy" id="4465"/>
    <lineage>
        <taxon>Eukaryota</taxon>
        <taxon>Viridiplantae</taxon>
        <taxon>Streptophyta</taxon>
        <taxon>Embryophyta</taxon>
        <taxon>Tracheophyta</taxon>
        <taxon>Spermatophyta</taxon>
        <taxon>Magnoliopsida</taxon>
        <taxon>Liliopsida</taxon>
        <taxon>Acoraceae</taxon>
        <taxon>Acorus</taxon>
    </lineage>
</organism>
<evidence type="ECO:0000313" key="1">
    <source>
        <dbReference type="EMBL" id="KAK1321685.1"/>
    </source>
</evidence>
<dbReference type="Proteomes" id="UP001180020">
    <property type="component" value="Unassembled WGS sequence"/>
</dbReference>
<protein>
    <submittedName>
        <fullName evidence="1">Uncharacterized protein</fullName>
    </submittedName>
</protein>
<evidence type="ECO:0000313" key="2">
    <source>
        <dbReference type="Proteomes" id="UP001180020"/>
    </source>
</evidence>